<dbReference type="AlphaFoldDB" id="H6QR22"/>
<name>H6QR22_PUCGT</name>
<feature type="region of interest" description="Disordered" evidence="1">
    <location>
        <begin position="297"/>
        <end position="323"/>
    </location>
</feature>
<protein>
    <submittedName>
        <fullName evidence="2">Uncharacterized protein</fullName>
    </submittedName>
</protein>
<dbReference type="KEGG" id="pgr:PGTG_21336"/>
<dbReference type="EMBL" id="DS178277">
    <property type="protein sequence ID" value="EHS62966.1"/>
    <property type="molecule type" value="Genomic_DNA"/>
</dbReference>
<evidence type="ECO:0000313" key="2">
    <source>
        <dbReference type="EMBL" id="EHS62966.1"/>
    </source>
</evidence>
<dbReference type="STRING" id="418459.H6QR22"/>
<sequence>MCSAAGGFASTVDEKDSMIPISSPTIYRVNEQDGSQRRMSREEEEEEMACISPHSPSFFFKHRTGDQGSLQLLIKAAVLLGKVNTTLYRRSHPAKTSHEIHQEHEHLSNLIWGLYHSIPPSFKNPFKMTRFGQLDACLLSAHTLIHTSLIQLNEDLVCLDLHPPAEDGHLQICKLSGQVLIDWFLQLIQHKNLGLISVDLGQLLCGNPTLNFGLSVAMRTQCRLIAINRVFNPSARAELDLLSFQIDQILGHLSKSAKMPLEGRIIELITGLLQNPYSLLPRSVLFPIIDPTHPHPTSYHPLNNNNGNGLAHPEGGSKLNVDDGHESMKSNFALARMLGRSAL</sequence>
<evidence type="ECO:0000313" key="3">
    <source>
        <dbReference type="Proteomes" id="UP000008783"/>
    </source>
</evidence>
<dbReference type="HOGENOM" id="CLU_809266_0_0_1"/>
<dbReference type="VEuPathDB" id="FungiDB:PGTG_21336"/>
<dbReference type="Proteomes" id="UP000008783">
    <property type="component" value="Unassembled WGS sequence"/>
</dbReference>
<evidence type="ECO:0000256" key="1">
    <source>
        <dbReference type="SAM" id="MobiDB-lite"/>
    </source>
</evidence>
<keyword evidence="3" id="KW-1185">Reference proteome</keyword>
<accession>H6QR22</accession>
<dbReference type="OrthoDB" id="39175at2759"/>
<dbReference type="RefSeq" id="XP_003890049.1">
    <property type="nucleotide sequence ID" value="XM_003890000.1"/>
</dbReference>
<dbReference type="InParanoid" id="H6QR22"/>
<dbReference type="GeneID" id="13540906"/>
<proteinExistence type="predicted"/>
<reference evidence="3" key="1">
    <citation type="journal article" date="2011" name="Proc. Natl. Acad. Sci. U.S.A.">
        <title>Obligate biotrophy features unraveled by the genomic analysis of rust fungi.</title>
        <authorList>
            <person name="Duplessis S."/>
            <person name="Cuomo C.A."/>
            <person name="Lin Y.-C."/>
            <person name="Aerts A."/>
            <person name="Tisserant E."/>
            <person name="Veneault-Fourrey C."/>
            <person name="Joly D.L."/>
            <person name="Hacquard S."/>
            <person name="Amselem J."/>
            <person name="Cantarel B.L."/>
            <person name="Chiu R."/>
            <person name="Coutinho P.M."/>
            <person name="Feau N."/>
            <person name="Field M."/>
            <person name="Frey P."/>
            <person name="Gelhaye E."/>
            <person name="Goldberg J."/>
            <person name="Grabherr M.G."/>
            <person name="Kodira C.D."/>
            <person name="Kohler A."/>
            <person name="Kuees U."/>
            <person name="Lindquist E.A."/>
            <person name="Lucas S.M."/>
            <person name="Mago R."/>
            <person name="Mauceli E."/>
            <person name="Morin E."/>
            <person name="Murat C."/>
            <person name="Pangilinan J.L."/>
            <person name="Park R."/>
            <person name="Pearson M."/>
            <person name="Quesneville H."/>
            <person name="Rouhier N."/>
            <person name="Sakthikumar S."/>
            <person name="Salamov A.A."/>
            <person name="Schmutz J."/>
            <person name="Selles B."/>
            <person name="Shapiro H."/>
            <person name="Tanguay P."/>
            <person name="Tuskan G.A."/>
            <person name="Henrissat B."/>
            <person name="Van de Peer Y."/>
            <person name="Rouze P."/>
            <person name="Ellis J.G."/>
            <person name="Dodds P.N."/>
            <person name="Schein J.E."/>
            <person name="Zhong S."/>
            <person name="Hamelin R.C."/>
            <person name="Grigoriev I.V."/>
            <person name="Szabo L.J."/>
            <person name="Martin F."/>
        </authorList>
    </citation>
    <scope>NUCLEOTIDE SEQUENCE [LARGE SCALE GENOMIC DNA]</scope>
    <source>
        <strain evidence="3">CRL 75-36-700-3 / race SCCL</strain>
    </source>
</reference>
<gene>
    <name evidence="2" type="ORF">PGTG_21336</name>
</gene>
<organism evidence="2 3">
    <name type="scientific">Puccinia graminis f. sp. tritici (strain CRL 75-36-700-3 / race SCCL)</name>
    <name type="common">Black stem rust fungus</name>
    <dbReference type="NCBI Taxonomy" id="418459"/>
    <lineage>
        <taxon>Eukaryota</taxon>
        <taxon>Fungi</taxon>
        <taxon>Dikarya</taxon>
        <taxon>Basidiomycota</taxon>
        <taxon>Pucciniomycotina</taxon>
        <taxon>Pucciniomycetes</taxon>
        <taxon>Pucciniales</taxon>
        <taxon>Pucciniaceae</taxon>
        <taxon>Puccinia</taxon>
    </lineage>
</organism>